<keyword evidence="2" id="KW-1185">Reference proteome</keyword>
<organism evidence="1 2">
    <name type="scientific">Cyanobium gracile UHCC 0139</name>
    <dbReference type="NCBI Taxonomy" id="3110308"/>
    <lineage>
        <taxon>Bacteria</taxon>
        <taxon>Bacillati</taxon>
        <taxon>Cyanobacteriota</taxon>
        <taxon>Cyanophyceae</taxon>
        <taxon>Synechococcales</taxon>
        <taxon>Prochlorococcaceae</taxon>
        <taxon>Cyanobium</taxon>
    </lineage>
</organism>
<proteinExistence type="predicted"/>
<name>A0ABU5RQK2_9CYAN</name>
<dbReference type="RefSeq" id="WP_323304169.1">
    <property type="nucleotide sequence ID" value="NZ_JAYGHX010000001.1"/>
</dbReference>
<dbReference type="EMBL" id="JAYGHX010000001">
    <property type="protein sequence ID" value="MEA5390050.1"/>
    <property type="molecule type" value="Genomic_DNA"/>
</dbReference>
<gene>
    <name evidence="1" type="ORF">VB738_02130</name>
</gene>
<evidence type="ECO:0000313" key="1">
    <source>
        <dbReference type="EMBL" id="MEA5390050.1"/>
    </source>
</evidence>
<accession>A0ABU5RQK2</accession>
<sequence>MAVHLSFAAAGHSRVSEVILAGRTGYWLCDPDRVLAHGVVKLYERHPEGGDFDLNDDVVGPWVATLTVTGADRVQWLDRTRTIIAFDPASLTTEYVTSVPPFNASGVYYDPEPIA</sequence>
<evidence type="ECO:0000313" key="2">
    <source>
        <dbReference type="Proteomes" id="UP001304461"/>
    </source>
</evidence>
<comment type="caution">
    <text evidence="1">The sequence shown here is derived from an EMBL/GenBank/DDBJ whole genome shotgun (WGS) entry which is preliminary data.</text>
</comment>
<protein>
    <submittedName>
        <fullName evidence="1">Uncharacterized protein</fullName>
    </submittedName>
</protein>
<reference evidence="1 2" key="1">
    <citation type="submission" date="2023-12" db="EMBL/GenBank/DDBJ databases">
        <title>Baltic Sea Cyanobacteria.</title>
        <authorList>
            <person name="Delbaje E."/>
            <person name="Fewer D.P."/>
            <person name="Shishido T.K."/>
        </authorList>
    </citation>
    <scope>NUCLEOTIDE SEQUENCE [LARGE SCALE GENOMIC DNA]</scope>
    <source>
        <strain evidence="1 2">UHCC 0139</strain>
    </source>
</reference>
<dbReference type="Proteomes" id="UP001304461">
    <property type="component" value="Unassembled WGS sequence"/>
</dbReference>